<evidence type="ECO:0000313" key="4">
    <source>
        <dbReference type="Proteomes" id="UP000014074"/>
    </source>
</evidence>
<dbReference type="HOGENOM" id="CLU_002157_1_0_1"/>
<dbReference type="InterPro" id="IPR008040">
    <property type="entry name" value="Hydant_A_N"/>
</dbReference>
<dbReference type="GO" id="GO:0017168">
    <property type="term" value="F:5-oxoprolinase (ATP-hydrolyzing) activity"/>
    <property type="evidence" value="ECO:0007669"/>
    <property type="project" value="TreeGrafter"/>
</dbReference>
<keyword evidence="4" id="KW-1185">Reference proteome</keyword>
<dbReference type="GO" id="GO:0005829">
    <property type="term" value="C:cytosol"/>
    <property type="evidence" value="ECO:0007669"/>
    <property type="project" value="TreeGrafter"/>
</dbReference>
<accession>R8BW55</accession>
<dbReference type="EMBL" id="KB932817">
    <property type="protein sequence ID" value="EOO03572.1"/>
    <property type="molecule type" value="Genomic_DNA"/>
</dbReference>
<dbReference type="PANTHER" id="PTHR11365:SF2">
    <property type="entry name" value="5-OXOPROLINASE"/>
    <property type="match status" value="1"/>
</dbReference>
<name>R8BW55_PHAM7</name>
<dbReference type="InterPro" id="IPR045079">
    <property type="entry name" value="Oxoprolinase-like"/>
</dbReference>
<reference evidence="4" key="1">
    <citation type="journal article" date="2013" name="Genome Announc.">
        <title>Draft genome sequence of the ascomycete Phaeoacremonium aleophilum strain UCR-PA7, a causal agent of the esca disease complex in grapevines.</title>
        <authorList>
            <person name="Blanco-Ulate B."/>
            <person name="Rolshausen P."/>
            <person name="Cantu D."/>
        </authorList>
    </citation>
    <scope>NUCLEOTIDE SEQUENCE [LARGE SCALE GENOMIC DNA]</scope>
    <source>
        <strain evidence="4">UCR-PA7</strain>
    </source>
</reference>
<dbReference type="GeneID" id="19329052"/>
<dbReference type="AlphaFoldDB" id="R8BW55"/>
<dbReference type="Pfam" id="PF01968">
    <property type="entry name" value="Hydantoinase_A"/>
    <property type="match status" value="1"/>
</dbReference>
<dbReference type="GO" id="GO:0006749">
    <property type="term" value="P:glutathione metabolic process"/>
    <property type="evidence" value="ECO:0007669"/>
    <property type="project" value="TreeGrafter"/>
</dbReference>
<evidence type="ECO:0000259" key="2">
    <source>
        <dbReference type="Pfam" id="PF05378"/>
    </source>
</evidence>
<protein>
    <submittedName>
        <fullName evidence="3">Putative hydantoinase b oxoprolinase protein</fullName>
    </submittedName>
</protein>
<sequence>MGSIDQWPQNGIRIAIDRGGTFTDVHAYATNAKESELVFKLLSVDPHNYKDAPTEGIRRVLSHFRGKPVPRDEALDISDVESIRMGTTIATNALLERQGERVALLTTKGFRDLLVIGNQARPHIFDLSIQKLLNLYDKVVEIDERITMEEFLENPEKKAVDITQDDALAMSVTGEPVRILKKPNLEAVRTQLTQLQAEGFSSLALCLIHSYMYPHHEREIAQLARSMGFEVSVSSELQPSIKMVSRGNSATADAYLSPLIRRYVKSFSTGFQGGMDAVAAKLLFMQSDGGLCSWQNFSGLRAILSGPAGGVIGYARSCYDPADKTPVIGLQAHILVQYAIGKEVH</sequence>
<proteinExistence type="predicted"/>
<gene>
    <name evidence="3" type="ORF">UCRPA7_822</name>
</gene>
<dbReference type="Proteomes" id="UP000014074">
    <property type="component" value="Unassembled WGS sequence"/>
</dbReference>
<dbReference type="RefSeq" id="XP_007911605.1">
    <property type="nucleotide sequence ID" value="XM_007913414.1"/>
</dbReference>
<dbReference type="KEGG" id="tmn:UCRPA7_822"/>
<feature type="domain" description="Hydantoinase/oxoprolinase N-terminal" evidence="2">
    <location>
        <begin position="13"/>
        <end position="227"/>
    </location>
</feature>
<organism evidence="3 4">
    <name type="scientific">Phaeoacremonium minimum (strain UCR-PA7)</name>
    <name type="common">Esca disease fungus</name>
    <name type="synonym">Togninia minima</name>
    <dbReference type="NCBI Taxonomy" id="1286976"/>
    <lineage>
        <taxon>Eukaryota</taxon>
        <taxon>Fungi</taxon>
        <taxon>Dikarya</taxon>
        <taxon>Ascomycota</taxon>
        <taxon>Pezizomycotina</taxon>
        <taxon>Sordariomycetes</taxon>
        <taxon>Sordariomycetidae</taxon>
        <taxon>Togniniales</taxon>
        <taxon>Togniniaceae</taxon>
        <taxon>Phaeoacremonium</taxon>
    </lineage>
</organism>
<feature type="domain" description="Hydantoinase A/oxoprolinase" evidence="1">
    <location>
        <begin position="246"/>
        <end position="330"/>
    </location>
</feature>
<evidence type="ECO:0000259" key="1">
    <source>
        <dbReference type="Pfam" id="PF01968"/>
    </source>
</evidence>
<dbReference type="OrthoDB" id="3643at2759"/>
<dbReference type="PANTHER" id="PTHR11365">
    <property type="entry name" value="5-OXOPROLINASE RELATED"/>
    <property type="match status" value="1"/>
</dbReference>
<evidence type="ECO:0000313" key="3">
    <source>
        <dbReference type="EMBL" id="EOO03572.1"/>
    </source>
</evidence>
<dbReference type="InterPro" id="IPR002821">
    <property type="entry name" value="Hydantoinase_A"/>
</dbReference>
<dbReference type="eggNOG" id="KOG1939">
    <property type="taxonomic scope" value="Eukaryota"/>
</dbReference>
<dbReference type="Pfam" id="PF05378">
    <property type="entry name" value="Hydant_A_N"/>
    <property type="match status" value="1"/>
</dbReference>